<evidence type="ECO:0000313" key="1">
    <source>
        <dbReference type="EMBL" id="MPM76021.1"/>
    </source>
</evidence>
<accession>A0A645CGI4</accession>
<proteinExistence type="predicted"/>
<gene>
    <name evidence="1" type="ORF">SDC9_123016</name>
</gene>
<organism evidence="1">
    <name type="scientific">bioreactor metagenome</name>
    <dbReference type="NCBI Taxonomy" id="1076179"/>
    <lineage>
        <taxon>unclassified sequences</taxon>
        <taxon>metagenomes</taxon>
        <taxon>ecological metagenomes</taxon>
    </lineage>
</organism>
<comment type="caution">
    <text evidence="1">The sequence shown here is derived from an EMBL/GenBank/DDBJ whole genome shotgun (WGS) entry which is preliminary data.</text>
</comment>
<protein>
    <submittedName>
        <fullName evidence="1">Uncharacterized protein</fullName>
    </submittedName>
</protein>
<name>A0A645CGI4_9ZZZZ</name>
<dbReference type="AlphaFoldDB" id="A0A645CGI4"/>
<dbReference type="EMBL" id="VSSQ01027018">
    <property type="protein sequence ID" value="MPM76021.1"/>
    <property type="molecule type" value="Genomic_DNA"/>
</dbReference>
<reference evidence="1" key="1">
    <citation type="submission" date="2019-08" db="EMBL/GenBank/DDBJ databases">
        <authorList>
            <person name="Kucharzyk K."/>
            <person name="Murdoch R.W."/>
            <person name="Higgins S."/>
            <person name="Loffler F."/>
        </authorList>
    </citation>
    <scope>NUCLEOTIDE SEQUENCE</scope>
</reference>
<sequence>MAIRRQVDDPCRQAIVEQRNQAGGRHAIHAAGQCSLQVRSDGIGQDRRFVQRAQRIDRGKQVDALLTKQQRRGAHGDQYFTRAK</sequence>